<proteinExistence type="predicted"/>
<dbReference type="Proteomes" id="UP000321113">
    <property type="component" value="Unassembled WGS sequence"/>
</dbReference>
<gene>
    <name evidence="5" type="ORF">VSU01S_29040</name>
</gene>
<reference evidence="5 6" key="1">
    <citation type="submission" date="2019-07" db="EMBL/GenBank/DDBJ databases">
        <title>Whole genome shotgun sequence of Vibrio superstes NBRC 103154.</title>
        <authorList>
            <person name="Hosoyama A."/>
            <person name="Uohara A."/>
            <person name="Ohji S."/>
            <person name="Ichikawa N."/>
        </authorList>
    </citation>
    <scope>NUCLEOTIDE SEQUENCE [LARGE SCALE GENOMIC DNA]</scope>
    <source>
        <strain evidence="5 6">NBRC 103154</strain>
    </source>
</reference>
<dbReference type="GO" id="GO:0003700">
    <property type="term" value="F:DNA-binding transcription factor activity"/>
    <property type="evidence" value="ECO:0007669"/>
    <property type="project" value="InterPro"/>
</dbReference>
<evidence type="ECO:0000313" key="5">
    <source>
        <dbReference type="EMBL" id="GEM80659.1"/>
    </source>
</evidence>
<dbReference type="AlphaFoldDB" id="A0A511QTH1"/>
<dbReference type="SMART" id="SM00342">
    <property type="entry name" value="HTH_ARAC"/>
    <property type="match status" value="1"/>
</dbReference>
<dbReference type="InterPro" id="IPR020449">
    <property type="entry name" value="Tscrpt_reg_AraC-type_HTH"/>
</dbReference>
<dbReference type="InterPro" id="IPR009057">
    <property type="entry name" value="Homeodomain-like_sf"/>
</dbReference>
<dbReference type="GO" id="GO:0000976">
    <property type="term" value="F:transcription cis-regulatory region binding"/>
    <property type="evidence" value="ECO:0007669"/>
    <property type="project" value="TreeGrafter"/>
</dbReference>
<accession>A0A511QTH1</accession>
<keyword evidence="1" id="KW-0805">Transcription regulation</keyword>
<name>A0A511QTH1_9VIBR</name>
<feature type="domain" description="HTH araC/xylS-type" evidence="4">
    <location>
        <begin position="239"/>
        <end position="337"/>
    </location>
</feature>
<dbReference type="Pfam" id="PF12833">
    <property type="entry name" value="HTH_18"/>
    <property type="match status" value="1"/>
</dbReference>
<evidence type="ECO:0000256" key="3">
    <source>
        <dbReference type="ARBA" id="ARBA00023163"/>
    </source>
</evidence>
<keyword evidence="6" id="KW-1185">Reference proteome</keyword>
<comment type="caution">
    <text evidence="5">The sequence shown here is derived from an EMBL/GenBank/DDBJ whole genome shotgun (WGS) entry which is preliminary data.</text>
</comment>
<dbReference type="PANTHER" id="PTHR47894:SF4">
    <property type="entry name" value="HTH-TYPE TRANSCRIPTIONAL REGULATOR GADX"/>
    <property type="match status" value="1"/>
</dbReference>
<evidence type="ECO:0000256" key="2">
    <source>
        <dbReference type="ARBA" id="ARBA00023125"/>
    </source>
</evidence>
<keyword evidence="3" id="KW-0804">Transcription</keyword>
<evidence type="ECO:0000256" key="1">
    <source>
        <dbReference type="ARBA" id="ARBA00023015"/>
    </source>
</evidence>
<dbReference type="PRINTS" id="PR00032">
    <property type="entry name" value="HTHARAC"/>
</dbReference>
<sequence>MHMEQSDQSINLIRVEDIRFFVDLLMQLDGDAYQILREATIPNDIHQSDSYEFLPESALKNAVEVLGSHHTQADLALIFWEGIRRDYIRRFVSRLSKHDTLLEACEELSQLVKLASPSSRIYPKYTAGSWWLTREKAGQHEQWYEHAELFSVLFMIEFIRSLTHVTWSPEQIALVSSNSDAFSSLPTLNNVSFICERNLAGIKIPDSLMEGEIKNLSKAFETDRVGIDHIAYSTPSFMDTFKLALSPYLSMGKLPIKIAAEILRLNVRTLQRRLAKEGLVYQALIEDMTFELIKDAMRSSDESITAIANKFGYSDAAHFSRAFKRRYDQTPSAYRKAGISK</sequence>
<dbReference type="PROSITE" id="PS01124">
    <property type="entry name" value="HTH_ARAC_FAMILY_2"/>
    <property type="match status" value="1"/>
</dbReference>
<organism evidence="5 6">
    <name type="scientific">Vibrio superstes NBRC 103154</name>
    <dbReference type="NCBI Taxonomy" id="1219062"/>
    <lineage>
        <taxon>Bacteria</taxon>
        <taxon>Pseudomonadati</taxon>
        <taxon>Pseudomonadota</taxon>
        <taxon>Gammaproteobacteria</taxon>
        <taxon>Vibrionales</taxon>
        <taxon>Vibrionaceae</taxon>
        <taxon>Vibrio</taxon>
    </lineage>
</organism>
<keyword evidence="2" id="KW-0238">DNA-binding</keyword>
<evidence type="ECO:0000259" key="4">
    <source>
        <dbReference type="PROSITE" id="PS01124"/>
    </source>
</evidence>
<evidence type="ECO:0000313" key="6">
    <source>
        <dbReference type="Proteomes" id="UP000321113"/>
    </source>
</evidence>
<dbReference type="InterPro" id="IPR018060">
    <property type="entry name" value="HTH_AraC"/>
</dbReference>
<protein>
    <recommendedName>
        <fullName evidence="4">HTH araC/xylS-type domain-containing protein</fullName>
    </recommendedName>
</protein>
<dbReference type="Gene3D" id="1.10.10.60">
    <property type="entry name" value="Homeodomain-like"/>
    <property type="match status" value="1"/>
</dbReference>
<dbReference type="PANTHER" id="PTHR47894">
    <property type="entry name" value="HTH-TYPE TRANSCRIPTIONAL REGULATOR GADX"/>
    <property type="match status" value="1"/>
</dbReference>
<dbReference type="GO" id="GO:0005829">
    <property type="term" value="C:cytosol"/>
    <property type="evidence" value="ECO:0007669"/>
    <property type="project" value="TreeGrafter"/>
</dbReference>
<dbReference type="EMBL" id="BJXK01000012">
    <property type="protein sequence ID" value="GEM80659.1"/>
    <property type="molecule type" value="Genomic_DNA"/>
</dbReference>
<dbReference type="SUPFAM" id="SSF46689">
    <property type="entry name" value="Homeodomain-like"/>
    <property type="match status" value="1"/>
</dbReference>